<evidence type="ECO:0000256" key="4">
    <source>
        <dbReference type="ARBA" id="ARBA00023242"/>
    </source>
</evidence>
<dbReference type="Proteomes" id="UP000053766">
    <property type="component" value="Unassembled WGS sequence"/>
</dbReference>
<evidence type="ECO:0000256" key="7">
    <source>
        <dbReference type="SAM" id="MobiDB-lite"/>
    </source>
</evidence>
<dbReference type="Pfam" id="PF04882">
    <property type="entry name" value="Peroxin-3"/>
    <property type="match status" value="1"/>
</dbReference>
<reference evidence="10" key="2">
    <citation type="journal article" date="2016" name="Sci. Rep.">
        <title>Dictyocaulus viviparus genome, variome and transcriptome elucidate lungworm biology and support future intervention.</title>
        <authorList>
            <person name="McNulty S.N."/>
            <person name="Strube C."/>
            <person name="Rosa B.A."/>
            <person name="Martin J.C."/>
            <person name="Tyagi R."/>
            <person name="Choi Y.J."/>
            <person name="Wang Q."/>
            <person name="Hallsworth Pepin K."/>
            <person name="Zhang X."/>
            <person name="Ozersky P."/>
            <person name="Wilson R.K."/>
            <person name="Sternberg P.W."/>
            <person name="Gasser R.B."/>
            <person name="Mitreva M."/>
        </authorList>
    </citation>
    <scope>NUCLEOTIDE SEQUENCE [LARGE SCALE GENOMIC DNA]</scope>
    <source>
        <strain evidence="10">HannoverDv2000</strain>
    </source>
</reference>
<comment type="similarity">
    <text evidence="6">Belongs to the UTP23/FCF1 family. UTP23 subfamily.</text>
</comment>
<feature type="region of interest" description="Disordered" evidence="7">
    <location>
        <begin position="572"/>
        <end position="617"/>
    </location>
</feature>
<dbReference type="GO" id="GO:0006364">
    <property type="term" value="P:rRNA processing"/>
    <property type="evidence" value="ECO:0007669"/>
    <property type="project" value="UniProtKB-KW"/>
</dbReference>
<evidence type="ECO:0000256" key="5">
    <source>
        <dbReference type="ARBA" id="ARBA00037300"/>
    </source>
</evidence>
<proteinExistence type="inferred from homology"/>
<dbReference type="PANTHER" id="PTHR12416">
    <property type="entry name" value="RRNA-PROCESSING PROTEIN UTP23 HOMOLOG"/>
    <property type="match status" value="1"/>
</dbReference>
<comment type="subcellular location">
    <subcellularLocation>
        <location evidence="1">Nucleus</location>
        <location evidence="1">Nucleolus</location>
    </subcellularLocation>
</comment>
<reference evidence="9 10" key="1">
    <citation type="submission" date="2013-11" db="EMBL/GenBank/DDBJ databases">
        <title>Draft genome of the bovine lungworm Dictyocaulus viviparus.</title>
        <authorList>
            <person name="Mitreva M."/>
        </authorList>
    </citation>
    <scope>NUCLEOTIDE SEQUENCE [LARGE SCALE GENOMIC DNA]</scope>
    <source>
        <strain evidence="9 10">HannoverDv2000</strain>
    </source>
</reference>
<gene>
    <name evidence="9" type="ORF">DICVIV_07748</name>
</gene>
<keyword evidence="3" id="KW-0698">rRNA processing</keyword>
<accession>A0A0D8XR10</accession>
<name>A0A0D8XR10_DICVI</name>
<dbReference type="InterPro" id="IPR006966">
    <property type="entry name" value="Peroxin-3"/>
</dbReference>
<dbReference type="EMBL" id="KN716365">
    <property type="protein sequence ID" value="KJH46187.1"/>
    <property type="molecule type" value="Genomic_DNA"/>
</dbReference>
<keyword evidence="4" id="KW-0539">Nucleus</keyword>
<evidence type="ECO:0000313" key="10">
    <source>
        <dbReference type="Proteomes" id="UP000053766"/>
    </source>
</evidence>
<sequence>MSKAWEIIKRNKGKIITGGILVSGIAACVIHLKEQRQQLELSEACSQDTMKVQARRQYIFDTNHRSCDQSIIDIVPNLKSLVKACYLDGHLQKFDVEALIRELKDNQNLPVEEKVQIWNRIKILSIARLLGISYSYSLLTLALKAQISILAADVCSQYDKPPHKSWLLTAKSQILDYLGIGSTSCSTLPADTSKVASNRNVFIQCIQYLTLTGILKLLDVIDDISNQICSSVSLTDYVNNEKVRDILNQGDRRLSMLDPSFYSQLVAPLSNTNINSQDGVIQLLTRLIRSIESKKFCETLSSLVDFYFTAAVHKLPSEPVVLAKLLPSFSDVFDFISSVEFDSPLQNSLCSSDVHHSSFEVEALTQYKTQSTAYGSCVAKQAEGIRKDACAKEFNELFECVKTQLSRKKVLVDGTFCNAALTNKINLREQLPKYLMDDVEIVTTKCVIAELERLGSPVYGALVICRQFAVDFCPHTPCRLPAECLAHLARRASKKNIRYIIATNDNDLSEKLRTIAGTPILYIKYNAILFDRVSQISKDQAEVPKSNLDTLKAIKAAVFGEPTVKIQKKKKIKGPNPLSCKKKKRVLMKKTEKSSTSCRRKRKRKQVIQVTPSELDT</sequence>
<dbReference type="Pfam" id="PF24779">
    <property type="entry name" value="UTP23_sensor"/>
    <property type="match status" value="1"/>
</dbReference>
<keyword evidence="10" id="KW-1185">Reference proteome</keyword>
<dbReference type="InterPro" id="IPR057776">
    <property type="entry name" value="UTP23_sensor"/>
</dbReference>
<evidence type="ECO:0000313" key="9">
    <source>
        <dbReference type="EMBL" id="KJH46187.1"/>
    </source>
</evidence>
<feature type="compositionally biased region" description="Polar residues" evidence="7">
    <location>
        <begin position="608"/>
        <end position="617"/>
    </location>
</feature>
<dbReference type="InterPro" id="IPR006984">
    <property type="entry name" value="Fcf1/UTP23"/>
</dbReference>
<protein>
    <recommendedName>
        <fullName evidence="8">UTP23 sensor motif region domain-containing protein</fullName>
    </recommendedName>
</protein>
<evidence type="ECO:0000256" key="6">
    <source>
        <dbReference type="ARBA" id="ARBA00038503"/>
    </source>
</evidence>
<dbReference type="InterPro" id="IPR029060">
    <property type="entry name" value="PIN-like_dom_sf"/>
</dbReference>
<organism evidence="9 10">
    <name type="scientific">Dictyocaulus viviparus</name>
    <name type="common">Bovine lungworm</name>
    <dbReference type="NCBI Taxonomy" id="29172"/>
    <lineage>
        <taxon>Eukaryota</taxon>
        <taxon>Metazoa</taxon>
        <taxon>Ecdysozoa</taxon>
        <taxon>Nematoda</taxon>
        <taxon>Chromadorea</taxon>
        <taxon>Rhabditida</taxon>
        <taxon>Rhabditina</taxon>
        <taxon>Rhabditomorpha</taxon>
        <taxon>Strongyloidea</taxon>
        <taxon>Metastrongylidae</taxon>
        <taxon>Dictyocaulus</taxon>
    </lineage>
</organism>
<dbReference type="SUPFAM" id="SSF88723">
    <property type="entry name" value="PIN domain-like"/>
    <property type="match status" value="1"/>
</dbReference>
<dbReference type="GO" id="GO:0007031">
    <property type="term" value="P:peroxisome organization"/>
    <property type="evidence" value="ECO:0007669"/>
    <property type="project" value="InterPro"/>
</dbReference>
<dbReference type="Gene3D" id="3.40.50.1010">
    <property type="entry name" value="5'-nuclease"/>
    <property type="match status" value="1"/>
</dbReference>
<dbReference type="OrthoDB" id="45930at2759"/>
<comment type="function">
    <text evidence="5">Involved in rRNA-processing and ribosome biogenesis.</text>
</comment>
<dbReference type="GO" id="GO:0005778">
    <property type="term" value="C:peroxisomal membrane"/>
    <property type="evidence" value="ECO:0007669"/>
    <property type="project" value="InterPro"/>
</dbReference>
<evidence type="ECO:0000256" key="1">
    <source>
        <dbReference type="ARBA" id="ARBA00004604"/>
    </source>
</evidence>
<dbReference type="AlphaFoldDB" id="A0A0D8XR10"/>
<dbReference type="GO" id="GO:0032040">
    <property type="term" value="C:small-subunit processome"/>
    <property type="evidence" value="ECO:0007669"/>
    <property type="project" value="InterPro"/>
</dbReference>
<keyword evidence="2" id="KW-0690">Ribosome biogenesis</keyword>
<evidence type="ECO:0000256" key="2">
    <source>
        <dbReference type="ARBA" id="ARBA00022517"/>
    </source>
</evidence>
<dbReference type="STRING" id="29172.A0A0D8XR10"/>
<feature type="domain" description="UTP23 sensor motif region" evidence="8">
    <location>
        <begin position="568"/>
        <end position="584"/>
    </location>
</feature>
<evidence type="ECO:0000256" key="3">
    <source>
        <dbReference type="ARBA" id="ARBA00022552"/>
    </source>
</evidence>
<dbReference type="PROSITE" id="PS51257">
    <property type="entry name" value="PROKAR_LIPOPROTEIN"/>
    <property type="match status" value="1"/>
</dbReference>
<evidence type="ECO:0000259" key="8">
    <source>
        <dbReference type="Pfam" id="PF24779"/>
    </source>
</evidence>
<dbReference type="Pfam" id="PF04900">
    <property type="entry name" value="Fcf1"/>
    <property type="match status" value="1"/>
</dbReference>